<feature type="domain" description="SGTA homodimerisation" evidence="5">
    <location>
        <begin position="7"/>
        <end position="64"/>
    </location>
</feature>
<dbReference type="PANTHER" id="PTHR45831">
    <property type="entry name" value="LD24721P"/>
    <property type="match status" value="1"/>
</dbReference>
<dbReference type="SMART" id="SM00028">
    <property type="entry name" value="TPR"/>
    <property type="match status" value="2"/>
</dbReference>
<dbReference type="SUPFAM" id="SSF48452">
    <property type="entry name" value="TPR-like"/>
    <property type="match status" value="1"/>
</dbReference>
<keyword evidence="2" id="KW-0677">Repeat</keyword>
<dbReference type="Gene3D" id="1.25.40.10">
    <property type="entry name" value="Tetratricopeptide repeat domain"/>
    <property type="match status" value="1"/>
</dbReference>
<dbReference type="GO" id="GO:0006620">
    <property type="term" value="P:post-translational protein targeting to endoplasmic reticulum membrane"/>
    <property type="evidence" value="ECO:0007669"/>
    <property type="project" value="TreeGrafter"/>
</dbReference>
<dbReference type="Pfam" id="PF00515">
    <property type="entry name" value="TPR_1"/>
    <property type="match status" value="1"/>
</dbReference>
<name>A0A077Z8W3_TRITR</name>
<evidence type="ECO:0000256" key="1">
    <source>
        <dbReference type="ARBA" id="ARBA00008175"/>
    </source>
</evidence>
<reference evidence="6" key="1">
    <citation type="submission" date="2014-01" db="EMBL/GenBank/DDBJ databases">
        <authorList>
            <person name="Aslett M."/>
        </authorList>
    </citation>
    <scope>NUCLEOTIDE SEQUENCE</scope>
</reference>
<dbReference type="Gene3D" id="1.20.5.420">
    <property type="entry name" value="Immunoglobulin FC, subunit C"/>
    <property type="match status" value="1"/>
</dbReference>
<gene>
    <name evidence="6" type="ORF">TTRE_0000520001</name>
</gene>
<dbReference type="AlphaFoldDB" id="A0A077Z8W3"/>
<dbReference type="Proteomes" id="UP000030665">
    <property type="component" value="Unassembled WGS sequence"/>
</dbReference>
<feature type="repeat" description="TPR" evidence="4">
    <location>
        <begin position="116"/>
        <end position="149"/>
    </location>
</feature>
<accession>A0A077Z8W3</accession>
<dbReference type="PROSITE" id="PS50005">
    <property type="entry name" value="TPR"/>
    <property type="match status" value="1"/>
</dbReference>
<comment type="similarity">
    <text evidence="1">Belongs to the SGT family.</text>
</comment>
<protein>
    <submittedName>
        <fullName evidence="6">TPR 11 domain containing protein</fullName>
    </submittedName>
</protein>
<evidence type="ECO:0000256" key="4">
    <source>
        <dbReference type="PROSITE-ProRule" id="PRU00339"/>
    </source>
</evidence>
<dbReference type="Pfam" id="PF16546">
    <property type="entry name" value="SGTA_dimer"/>
    <property type="match status" value="1"/>
</dbReference>
<dbReference type="EMBL" id="HG806095">
    <property type="protein sequence ID" value="CDW56917.1"/>
    <property type="molecule type" value="Genomic_DNA"/>
</dbReference>
<dbReference type="OrthoDB" id="2335338at2759"/>
<dbReference type="STRING" id="36087.A0A077Z8W3"/>
<evidence type="ECO:0000259" key="5">
    <source>
        <dbReference type="Pfam" id="PF16546"/>
    </source>
</evidence>
<evidence type="ECO:0000256" key="3">
    <source>
        <dbReference type="ARBA" id="ARBA00022803"/>
    </source>
</evidence>
<dbReference type="InterPro" id="IPR032374">
    <property type="entry name" value="SGTA_dimer"/>
</dbReference>
<dbReference type="GO" id="GO:0060090">
    <property type="term" value="F:molecular adaptor activity"/>
    <property type="evidence" value="ECO:0007669"/>
    <property type="project" value="TreeGrafter"/>
</dbReference>
<evidence type="ECO:0000256" key="2">
    <source>
        <dbReference type="ARBA" id="ARBA00022737"/>
    </source>
</evidence>
<dbReference type="InterPro" id="IPR047150">
    <property type="entry name" value="SGT"/>
</dbReference>
<keyword evidence="3 4" id="KW-0802">TPR repeat</keyword>
<proteinExistence type="inferred from homology"/>
<dbReference type="InterPro" id="IPR019734">
    <property type="entry name" value="TPR_rpt"/>
</dbReference>
<dbReference type="GO" id="GO:0016020">
    <property type="term" value="C:membrane"/>
    <property type="evidence" value="ECO:0007669"/>
    <property type="project" value="TreeGrafter"/>
</dbReference>
<dbReference type="GO" id="GO:0072380">
    <property type="term" value="C:TRC complex"/>
    <property type="evidence" value="ECO:0007669"/>
    <property type="project" value="TreeGrafter"/>
</dbReference>
<evidence type="ECO:0000313" key="7">
    <source>
        <dbReference type="Proteomes" id="UP000030665"/>
    </source>
</evidence>
<dbReference type="InterPro" id="IPR011990">
    <property type="entry name" value="TPR-like_helical_dom_sf"/>
</dbReference>
<organism evidence="6 7">
    <name type="scientific">Trichuris trichiura</name>
    <name type="common">Whipworm</name>
    <name type="synonym">Trichocephalus trichiurus</name>
    <dbReference type="NCBI Taxonomy" id="36087"/>
    <lineage>
        <taxon>Eukaryota</taxon>
        <taxon>Metazoa</taxon>
        <taxon>Ecdysozoa</taxon>
        <taxon>Nematoda</taxon>
        <taxon>Enoplea</taxon>
        <taxon>Dorylaimia</taxon>
        <taxon>Trichinellida</taxon>
        <taxon>Trichuridae</taxon>
        <taxon>Trichuris</taxon>
    </lineage>
</organism>
<dbReference type="PANTHER" id="PTHR45831:SF2">
    <property type="entry name" value="LD24721P"/>
    <property type="match status" value="1"/>
</dbReference>
<evidence type="ECO:0000313" key="6">
    <source>
        <dbReference type="EMBL" id="CDW56917.1"/>
    </source>
</evidence>
<keyword evidence="7" id="KW-1185">Reference proteome</keyword>
<sequence length="157" mass="17465">MPSLFDRRLVYSILEFLQEVIQRKSLPANVAVLAVAVQVLRTAFDIDPQDENLRTGVSLSHLFERAVADVKPEDVPEELKAKAEALKNEGNDCMSFGAFDAAVQKYTAALDLHRCPIYYCNRAAALSKLGEHRKALDDCKMALALDPDYCKAYGRMG</sequence>
<reference evidence="6" key="2">
    <citation type="submission" date="2014-03" db="EMBL/GenBank/DDBJ databases">
        <title>The whipworm genome and dual-species transcriptomics of an intimate host-pathogen interaction.</title>
        <authorList>
            <person name="Foth B.J."/>
            <person name="Tsai I.J."/>
            <person name="Reid A.J."/>
            <person name="Bancroft A.J."/>
            <person name="Nichol S."/>
            <person name="Tracey A."/>
            <person name="Holroyd N."/>
            <person name="Cotton J.A."/>
            <person name="Stanley E.J."/>
            <person name="Zarowiecki M."/>
            <person name="Liu J.Z."/>
            <person name="Huckvale T."/>
            <person name="Cooper P.J."/>
            <person name="Grencis R.K."/>
            <person name="Berriman M."/>
        </authorList>
    </citation>
    <scope>NUCLEOTIDE SEQUENCE [LARGE SCALE GENOMIC DNA]</scope>
</reference>